<keyword evidence="2" id="KW-1185">Reference proteome</keyword>
<proteinExistence type="predicted"/>
<dbReference type="Proteomes" id="UP000821845">
    <property type="component" value="Chromosome 1"/>
</dbReference>
<reference evidence="1" key="1">
    <citation type="submission" date="2020-05" db="EMBL/GenBank/DDBJ databases">
        <title>Large-scale comparative analyses of tick genomes elucidate their genetic diversity and vector capacities.</title>
        <authorList>
            <person name="Jia N."/>
            <person name="Wang J."/>
            <person name="Shi W."/>
            <person name="Du L."/>
            <person name="Sun Y."/>
            <person name="Zhan W."/>
            <person name="Jiang J."/>
            <person name="Wang Q."/>
            <person name="Zhang B."/>
            <person name="Ji P."/>
            <person name="Sakyi L.B."/>
            <person name="Cui X."/>
            <person name="Yuan T."/>
            <person name="Jiang B."/>
            <person name="Yang W."/>
            <person name="Lam T.T.-Y."/>
            <person name="Chang Q."/>
            <person name="Ding S."/>
            <person name="Wang X."/>
            <person name="Zhu J."/>
            <person name="Ruan X."/>
            <person name="Zhao L."/>
            <person name="Wei J."/>
            <person name="Que T."/>
            <person name="Du C."/>
            <person name="Cheng J."/>
            <person name="Dai P."/>
            <person name="Han X."/>
            <person name="Huang E."/>
            <person name="Gao Y."/>
            <person name="Liu J."/>
            <person name="Shao H."/>
            <person name="Ye R."/>
            <person name="Li L."/>
            <person name="Wei W."/>
            <person name="Wang X."/>
            <person name="Wang C."/>
            <person name="Yang T."/>
            <person name="Huo Q."/>
            <person name="Li W."/>
            <person name="Guo W."/>
            <person name="Chen H."/>
            <person name="Zhou L."/>
            <person name="Ni X."/>
            <person name="Tian J."/>
            <person name="Zhou Y."/>
            <person name="Sheng Y."/>
            <person name="Liu T."/>
            <person name="Pan Y."/>
            <person name="Xia L."/>
            <person name="Li J."/>
            <person name="Zhao F."/>
            <person name="Cao W."/>
        </authorList>
    </citation>
    <scope>NUCLEOTIDE SEQUENCE</scope>
    <source>
        <strain evidence="1">Hyas-2018</strain>
    </source>
</reference>
<evidence type="ECO:0000313" key="2">
    <source>
        <dbReference type="Proteomes" id="UP000821845"/>
    </source>
</evidence>
<gene>
    <name evidence="1" type="ORF">HPB50_010190</name>
</gene>
<accession>A0ACB7TIJ1</accession>
<comment type="caution">
    <text evidence="1">The sequence shown here is derived from an EMBL/GenBank/DDBJ whole genome shotgun (WGS) entry which is preliminary data.</text>
</comment>
<sequence>MCTLATPTGIAAAVSFPLDFSYLTLYASYSFQQRSSQTASYKGFFNVFHYLQMYQAFASVYHRDMRHPSQARAGARYLGRMMNDGSLDSNAGQSVRYNGSGLWSQPQRRHNAPVKRKLYRALEVVQGCSKKVKKTWLMPRADVPEERVEERALTVDVKPGGPGASNMALKSENGYPQRPTVVDVVFVVPYKPHPFFKRQGADIYYLAKVPIGKVLRGANVQVPTLTVSRI</sequence>
<organism evidence="1 2">
    <name type="scientific">Hyalomma asiaticum</name>
    <name type="common">Tick</name>
    <dbReference type="NCBI Taxonomy" id="266040"/>
    <lineage>
        <taxon>Eukaryota</taxon>
        <taxon>Metazoa</taxon>
        <taxon>Ecdysozoa</taxon>
        <taxon>Arthropoda</taxon>
        <taxon>Chelicerata</taxon>
        <taxon>Arachnida</taxon>
        <taxon>Acari</taxon>
        <taxon>Parasitiformes</taxon>
        <taxon>Ixodida</taxon>
        <taxon>Ixodoidea</taxon>
        <taxon>Ixodidae</taxon>
        <taxon>Hyalomminae</taxon>
        <taxon>Hyalomma</taxon>
    </lineage>
</organism>
<protein>
    <submittedName>
        <fullName evidence="1">Uncharacterized protein</fullName>
    </submittedName>
</protein>
<evidence type="ECO:0000313" key="1">
    <source>
        <dbReference type="EMBL" id="KAH6945844.1"/>
    </source>
</evidence>
<dbReference type="EMBL" id="CM023481">
    <property type="protein sequence ID" value="KAH6945844.1"/>
    <property type="molecule type" value="Genomic_DNA"/>
</dbReference>
<name>A0ACB7TIJ1_HYAAI</name>